<evidence type="ECO:0000313" key="1">
    <source>
        <dbReference type="EMBL" id="MDH1054667.1"/>
    </source>
</evidence>
<dbReference type="EMBL" id="JAOBYN010000005">
    <property type="protein sequence ID" value="MDH1054667.1"/>
    <property type="molecule type" value="Genomic_DNA"/>
</dbReference>
<reference evidence="1" key="1">
    <citation type="submission" date="2022-09" db="EMBL/GenBank/DDBJ databases">
        <title>Intensive care unit water sources are persistently colonized with multi-drug resistant bacteria and are the site of extensive horizontal gene transfer of antibiotic resistance genes.</title>
        <authorList>
            <person name="Diorio-Toth L."/>
        </authorList>
    </citation>
    <scope>NUCLEOTIDE SEQUENCE</scope>
    <source>
        <strain evidence="1">GD03990</strain>
    </source>
</reference>
<gene>
    <name evidence="1" type="ORF">N5C05_07835</name>
</gene>
<evidence type="ECO:0000313" key="2">
    <source>
        <dbReference type="Proteomes" id="UP001158730"/>
    </source>
</evidence>
<sequence>MASSKRLSSVSHSIAHHAVSGLSYVHPHLRQAAKARAEETVLINLLTDEPCPQRFSEIVPLKTALNSLKLRFLEILKSEGFSNTELKVAVLMFEFPENYAADYCSNCHSLLIHKAGKKFLHSVNYMGESISPNNALKALTSFAGTGEAGPLA</sequence>
<organism evidence="1 2">
    <name type="scientific">Aquipseudomonas alcaligenes</name>
    <name type="common">Pseudomonas alcaligenes</name>
    <dbReference type="NCBI Taxonomy" id="43263"/>
    <lineage>
        <taxon>Bacteria</taxon>
        <taxon>Pseudomonadati</taxon>
        <taxon>Pseudomonadota</taxon>
        <taxon>Gammaproteobacteria</taxon>
        <taxon>Pseudomonadales</taxon>
        <taxon>Pseudomonadaceae</taxon>
        <taxon>Aquipseudomonas</taxon>
    </lineage>
</organism>
<name>A0AA42N1F4_AQUAC</name>
<dbReference type="AlphaFoldDB" id="A0AA42N1F4"/>
<protein>
    <submittedName>
        <fullName evidence="1">Uncharacterized protein</fullName>
    </submittedName>
</protein>
<dbReference type="RefSeq" id="WP_280053534.1">
    <property type="nucleotide sequence ID" value="NZ_JAOBYN010000005.1"/>
</dbReference>
<accession>A0AA42N1F4</accession>
<proteinExistence type="predicted"/>
<dbReference type="Proteomes" id="UP001158730">
    <property type="component" value="Unassembled WGS sequence"/>
</dbReference>
<comment type="caution">
    <text evidence="1">The sequence shown here is derived from an EMBL/GenBank/DDBJ whole genome shotgun (WGS) entry which is preliminary data.</text>
</comment>